<protein>
    <submittedName>
        <fullName evidence="13">Ferric-chelate reductase 1</fullName>
    </submittedName>
</protein>
<evidence type="ECO:0000313" key="12">
    <source>
        <dbReference type="Proteomes" id="UP000050640"/>
    </source>
</evidence>
<keyword evidence="3 8" id="KW-0812">Transmembrane</keyword>
<evidence type="ECO:0000256" key="9">
    <source>
        <dbReference type="SAM" id="SignalP"/>
    </source>
</evidence>
<proteinExistence type="predicted"/>
<evidence type="ECO:0000313" key="13">
    <source>
        <dbReference type="WBParaSite" id="EEL_0000165901-mRNA-1"/>
    </source>
</evidence>
<name>A0A0R3RJK0_9BILA</name>
<dbReference type="Gene3D" id="1.20.120.1770">
    <property type="match status" value="1"/>
</dbReference>
<dbReference type="PANTHER" id="PTHR23130:SF171">
    <property type="entry name" value="OS01G0895300 PROTEIN"/>
    <property type="match status" value="1"/>
</dbReference>
<reference evidence="13" key="1">
    <citation type="submission" date="2017-02" db="UniProtKB">
        <authorList>
            <consortium name="WormBaseParasite"/>
        </authorList>
    </citation>
    <scope>IDENTIFICATION</scope>
</reference>
<evidence type="ECO:0000259" key="10">
    <source>
        <dbReference type="PROSITE" id="PS50836"/>
    </source>
</evidence>
<dbReference type="Proteomes" id="UP000050640">
    <property type="component" value="Unplaced"/>
</dbReference>
<dbReference type="PROSITE" id="PS50939">
    <property type="entry name" value="CYTOCHROME_B561"/>
    <property type="match status" value="1"/>
</dbReference>
<dbReference type="InterPro" id="IPR006593">
    <property type="entry name" value="Cyt_b561/ferric_Rdtase_TM"/>
</dbReference>
<dbReference type="AlphaFoldDB" id="A0A0R3RJK0"/>
<keyword evidence="12" id="KW-1185">Reference proteome</keyword>
<evidence type="ECO:0000256" key="5">
    <source>
        <dbReference type="ARBA" id="ARBA00022982"/>
    </source>
</evidence>
<feature type="transmembrane region" description="Helical" evidence="8">
    <location>
        <begin position="274"/>
        <end position="293"/>
    </location>
</feature>
<evidence type="ECO:0000256" key="2">
    <source>
        <dbReference type="ARBA" id="ARBA00022448"/>
    </source>
</evidence>
<dbReference type="STRING" id="1147741.A0A0R3RJK0"/>
<accession>A0A0R3RJK0</accession>
<evidence type="ECO:0000259" key="11">
    <source>
        <dbReference type="PROSITE" id="PS50939"/>
    </source>
</evidence>
<feature type="transmembrane region" description="Helical" evidence="8">
    <location>
        <begin position="442"/>
        <end position="467"/>
    </location>
</feature>
<feature type="domain" description="Cytochrome b561" evidence="11">
    <location>
        <begin position="191"/>
        <end position="409"/>
    </location>
</feature>
<dbReference type="GO" id="GO:0016020">
    <property type="term" value="C:membrane"/>
    <property type="evidence" value="ECO:0007669"/>
    <property type="project" value="UniProtKB-SubCell"/>
</dbReference>
<dbReference type="InterPro" id="IPR005018">
    <property type="entry name" value="DOMON_domain"/>
</dbReference>
<sequence>MNATPSVIVVLFVAPFTLCSSQFNISECLKSKACIFISEHCEEKGDCKKIISYATQPDNWVVIELFFNMTEPDTTYVAVGFSEDTLMGNEGVTHCGFGEMNQAGVFLSQNDDKHNIPLNLTTEDAANYVELLEATHTSNSIYCKFRQRIAPNEAAQNAYVPHLNHTYYLLLAYGTSRKYGVMDIHSLDERSKDFPSFVSTPINLAAWEQPPQAPAKLPTNRKLKRLEMKLPGILMLIGWMWLVPSAIATARYLRQHWPDNRLFGSKIWFQIHRTANYVAIVIVVIGLLSVFTGKQWRWTGPAIGKTLQRNLSAGAFHSIIGAICVGVMLIQPVGAFFRCDEGSKSRVVFNCFHRFFGFLSFLLAQISIFLSVIFFNLWAAKWAAILLYALYLLVLALLLFLVKKINLLKGHQNTSVSYEGRHYHREQIVITKTKHDDKSNRLIVLVVLAFTVAGALIAIIMMALMLATM</sequence>
<keyword evidence="6 8" id="KW-1133">Transmembrane helix</keyword>
<comment type="subcellular location">
    <subcellularLocation>
        <location evidence="1">Membrane</location>
    </subcellularLocation>
</comment>
<dbReference type="Pfam" id="PF03188">
    <property type="entry name" value="Cytochrom_B561"/>
    <property type="match status" value="1"/>
</dbReference>
<dbReference type="PROSITE" id="PS50836">
    <property type="entry name" value="DOMON"/>
    <property type="match status" value="1"/>
</dbReference>
<keyword evidence="2" id="KW-0813">Transport</keyword>
<evidence type="ECO:0000256" key="1">
    <source>
        <dbReference type="ARBA" id="ARBA00004370"/>
    </source>
</evidence>
<feature type="transmembrane region" description="Helical" evidence="8">
    <location>
        <begin position="385"/>
        <end position="402"/>
    </location>
</feature>
<organism evidence="12 13">
    <name type="scientific">Elaeophora elaphi</name>
    <dbReference type="NCBI Taxonomy" id="1147741"/>
    <lineage>
        <taxon>Eukaryota</taxon>
        <taxon>Metazoa</taxon>
        <taxon>Ecdysozoa</taxon>
        <taxon>Nematoda</taxon>
        <taxon>Chromadorea</taxon>
        <taxon>Rhabditida</taxon>
        <taxon>Spirurina</taxon>
        <taxon>Spiruromorpha</taxon>
        <taxon>Filarioidea</taxon>
        <taxon>Onchocercidae</taxon>
        <taxon>Elaeophora</taxon>
    </lineage>
</organism>
<feature type="transmembrane region" description="Helical" evidence="8">
    <location>
        <begin position="230"/>
        <end position="253"/>
    </location>
</feature>
<feature type="domain" description="DOMON" evidence="10">
    <location>
        <begin position="47"/>
        <end position="174"/>
    </location>
</feature>
<keyword evidence="5" id="KW-0249">Electron transport</keyword>
<feature type="chain" id="PRO_5006447565" evidence="9">
    <location>
        <begin position="22"/>
        <end position="469"/>
    </location>
</feature>
<dbReference type="CDD" id="cd08760">
    <property type="entry name" value="Cyt_b561_FRRS1_like"/>
    <property type="match status" value="1"/>
</dbReference>
<evidence type="ECO:0000256" key="4">
    <source>
        <dbReference type="ARBA" id="ARBA00022729"/>
    </source>
</evidence>
<feature type="transmembrane region" description="Helical" evidence="8">
    <location>
        <begin position="313"/>
        <end position="337"/>
    </location>
</feature>
<keyword evidence="4 9" id="KW-0732">Signal</keyword>
<dbReference type="SMART" id="SM00665">
    <property type="entry name" value="B561"/>
    <property type="match status" value="1"/>
</dbReference>
<feature type="signal peptide" evidence="9">
    <location>
        <begin position="1"/>
        <end position="21"/>
    </location>
</feature>
<evidence type="ECO:0000256" key="6">
    <source>
        <dbReference type="ARBA" id="ARBA00022989"/>
    </source>
</evidence>
<evidence type="ECO:0000256" key="8">
    <source>
        <dbReference type="SAM" id="Phobius"/>
    </source>
</evidence>
<evidence type="ECO:0000256" key="7">
    <source>
        <dbReference type="ARBA" id="ARBA00023136"/>
    </source>
</evidence>
<dbReference type="Pfam" id="PF03351">
    <property type="entry name" value="DOMON"/>
    <property type="match status" value="1"/>
</dbReference>
<dbReference type="WBParaSite" id="EEL_0000165901-mRNA-1">
    <property type="protein sequence ID" value="EEL_0000165901-mRNA-1"/>
    <property type="gene ID" value="EEL_0000165901"/>
</dbReference>
<evidence type="ECO:0000256" key="3">
    <source>
        <dbReference type="ARBA" id="ARBA00022692"/>
    </source>
</evidence>
<dbReference type="PANTHER" id="PTHR23130">
    <property type="entry name" value="CYTOCHROME B561 AND DOMON DOMAIN-CONTAINING PROTEIN"/>
    <property type="match status" value="1"/>
</dbReference>
<feature type="transmembrane region" description="Helical" evidence="8">
    <location>
        <begin position="358"/>
        <end position="379"/>
    </location>
</feature>
<keyword evidence="7 8" id="KW-0472">Membrane</keyword>